<comment type="caution">
    <text evidence="2">The sequence shown here is derived from an EMBL/GenBank/DDBJ whole genome shotgun (WGS) entry which is preliminary data.</text>
</comment>
<feature type="chain" id="PRO_5040731344" description="Secreted protein" evidence="1">
    <location>
        <begin position="22"/>
        <end position="172"/>
    </location>
</feature>
<name>A0A9W9AM59_9AGAR</name>
<evidence type="ECO:0008006" key="4">
    <source>
        <dbReference type="Google" id="ProtNLM"/>
    </source>
</evidence>
<evidence type="ECO:0000313" key="3">
    <source>
        <dbReference type="Proteomes" id="UP001150266"/>
    </source>
</evidence>
<evidence type="ECO:0000256" key="1">
    <source>
        <dbReference type="SAM" id="SignalP"/>
    </source>
</evidence>
<proteinExistence type="predicted"/>
<reference evidence="2" key="1">
    <citation type="submission" date="2022-08" db="EMBL/GenBank/DDBJ databases">
        <title>A Global Phylogenomic Analysis of the Shiitake Genus Lentinula.</title>
        <authorList>
            <consortium name="DOE Joint Genome Institute"/>
            <person name="Sierra-Patev S."/>
            <person name="Min B."/>
            <person name="Naranjo-Ortiz M."/>
            <person name="Looney B."/>
            <person name="Konkel Z."/>
            <person name="Slot J.C."/>
            <person name="Sakamoto Y."/>
            <person name="Steenwyk J.L."/>
            <person name="Rokas A."/>
            <person name="Carro J."/>
            <person name="Camarero S."/>
            <person name="Ferreira P."/>
            <person name="Molpeceres G."/>
            <person name="Ruiz-Duenas F.J."/>
            <person name="Serrano A."/>
            <person name="Henrissat B."/>
            <person name="Drula E."/>
            <person name="Hughes K.W."/>
            <person name="Mata J.L."/>
            <person name="Ishikawa N.K."/>
            <person name="Vargas-Isla R."/>
            <person name="Ushijima S."/>
            <person name="Smith C.A."/>
            <person name="Ahrendt S."/>
            <person name="Andreopoulos W."/>
            <person name="He G."/>
            <person name="Labutti K."/>
            <person name="Lipzen A."/>
            <person name="Ng V."/>
            <person name="Riley R."/>
            <person name="Sandor L."/>
            <person name="Barry K."/>
            <person name="Martinez A.T."/>
            <person name="Xiao Y."/>
            <person name="Gibbons J.G."/>
            <person name="Terashima K."/>
            <person name="Grigoriev I.V."/>
            <person name="Hibbett D.S."/>
        </authorList>
    </citation>
    <scope>NUCLEOTIDE SEQUENCE</scope>
    <source>
        <strain evidence="2">JLM2183</strain>
    </source>
</reference>
<organism evidence="2 3">
    <name type="scientific">Lentinula aciculospora</name>
    <dbReference type="NCBI Taxonomy" id="153920"/>
    <lineage>
        <taxon>Eukaryota</taxon>
        <taxon>Fungi</taxon>
        <taxon>Dikarya</taxon>
        <taxon>Basidiomycota</taxon>
        <taxon>Agaricomycotina</taxon>
        <taxon>Agaricomycetes</taxon>
        <taxon>Agaricomycetidae</taxon>
        <taxon>Agaricales</taxon>
        <taxon>Marasmiineae</taxon>
        <taxon>Omphalotaceae</taxon>
        <taxon>Lentinula</taxon>
    </lineage>
</organism>
<keyword evidence="3" id="KW-1185">Reference proteome</keyword>
<feature type="signal peptide" evidence="1">
    <location>
        <begin position="1"/>
        <end position="21"/>
    </location>
</feature>
<dbReference type="EMBL" id="JAOTPV010000003">
    <property type="protein sequence ID" value="KAJ4485669.1"/>
    <property type="molecule type" value="Genomic_DNA"/>
</dbReference>
<dbReference type="AlphaFoldDB" id="A0A9W9AM59"/>
<evidence type="ECO:0000313" key="2">
    <source>
        <dbReference type="EMBL" id="KAJ4485669.1"/>
    </source>
</evidence>
<keyword evidence="1" id="KW-0732">Signal</keyword>
<gene>
    <name evidence="2" type="ORF">J3R30DRAFT_1389244</name>
</gene>
<sequence>MVDRRWKFVGVGLFFVLGSECTLTCHSRLADCFRLVHTQNQFSSLFLVLAWQKKFFFRNRISFSHVLAIFLRRFYIGHGHSNAPEQATQSNGAVGNIPCGYMHCRPAEYIRVPLITIASRPHCLTVSMWALTLRCASGKYKLCPSALLWGPQALKQDTLQVPRKKLPNFADV</sequence>
<accession>A0A9W9AM59</accession>
<protein>
    <recommendedName>
        <fullName evidence="4">Secreted protein</fullName>
    </recommendedName>
</protein>
<dbReference type="Proteomes" id="UP001150266">
    <property type="component" value="Unassembled WGS sequence"/>
</dbReference>